<comment type="caution">
    <text evidence="2">The sequence shown here is derived from an EMBL/GenBank/DDBJ whole genome shotgun (WGS) entry which is preliminary data.</text>
</comment>
<accession>A0A6A4E691</accession>
<dbReference type="Proteomes" id="UP000434957">
    <property type="component" value="Unassembled WGS sequence"/>
</dbReference>
<protein>
    <submittedName>
        <fullName evidence="2">Uncharacterized protein</fullName>
    </submittedName>
</protein>
<evidence type="ECO:0000256" key="1">
    <source>
        <dbReference type="SAM" id="MobiDB-lite"/>
    </source>
</evidence>
<evidence type="ECO:0000313" key="2">
    <source>
        <dbReference type="EMBL" id="KAE9317619.1"/>
    </source>
</evidence>
<feature type="region of interest" description="Disordered" evidence="1">
    <location>
        <begin position="229"/>
        <end position="252"/>
    </location>
</feature>
<organism evidence="2 3">
    <name type="scientific">Phytophthora rubi</name>
    <dbReference type="NCBI Taxonomy" id="129364"/>
    <lineage>
        <taxon>Eukaryota</taxon>
        <taxon>Sar</taxon>
        <taxon>Stramenopiles</taxon>
        <taxon>Oomycota</taxon>
        <taxon>Peronosporomycetes</taxon>
        <taxon>Peronosporales</taxon>
        <taxon>Peronosporaceae</taxon>
        <taxon>Phytophthora</taxon>
    </lineage>
</organism>
<dbReference type="AlphaFoldDB" id="A0A6A4E691"/>
<keyword evidence="3" id="KW-1185">Reference proteome</keyword>
<evidence type="ECO:0000313" key="3">
    <source>
        <dbReference type="Proteomes" id="UP000434957"/>
    </source>
</evidence>
<sequence>MRGVSNLLAASGTTRLPRSVRSRAKRTEQAVELTSLAQDVINDSNAAVTAQARAGRGGIVGVAPAVPKGSRLLISNARNSVVLASKLCRKNVGNCMSSSAFATPIRDGQNLHDLSINSFTGVCQPEELAVFDRNKVELTRLKLLDLDSELQQFKMVNKMRTRPVSEQRIQFENTLQVQLAAQARTAEEKQKELRQELGARLGGYQRAGGDAALIVRRRAVGAGPLLGREEASSRARSPARVRRKRKFGETKAQYDTTQKKLTDELEVTQRKLRDALRHQDQAQLVQMELLAASIDCEKQKGVTQLAEQHGKAAAFNQRFKMLLSTLNQKDEESQHMCCSKRVHEIELLRNQSADERAVTKMVMREKDETATQLTEQQRLFERLQA</sequence>
<gene>
    <name evidence="2" type="ORF">PR003_g18427</name>
</gene>
<proteinExistence type="predicted"/>
<reference evidence="2 3" key="1">
    <citation type="submission" date="2018-08" db="EMBL/GenBank/DDBJ databases">
        <title>Genomic investigation of the strawberry pathogen Phytophthora fragariae indicates pathogenicity is determined by transcriptional variation in three key races.</title>
        <authorList>
            <person name="Adams T.M."/>
            <person name="Armitage A.D."/>
            <person name="Sobczyk M.K."/>
            <person name="Bates H.J."/>
            <person name="Dunwell J.M."/>
            <person name="Nellist C.F."/>
            <person name="Harrison R.J."/>
        </authorList>
    </citation>
    <scope>NUCLEOTIDE SEQUENCE [LARGE SCALE GENOMIC DNA]</scope>
    <source>
        <strain evidence="2 3">SCRP333</strain>
    </source>
</reference>
<name>A0A6A4E691_9STRA</name>
<feature type="compositionally biased region" description="Basic residues" evidence="1">
    <location>
        <begin position="237"/>
        <end position="246"/>
    </location>
</feature>
<dbReference type="EMBL" id="QXFT01001476">
    <property type="protein sequence ID" value="KAE9317619.1"/>
    <property type="molecule type" value="Genomic_DNA"/>
</dbReference>